<dbReference type="GO" id="GO:0015074">
    <property type="term" value="P:DNA integration"/>
    <property type="evidence" value="ECO:0007669"/>
    <property type="project" value="InterPro"/>
</dbReference>
<dbReference type="InterPro" id="IPR001584">
    <property type="entry name" value="Integrase_cat-core"/>
</dbReference>
<dbReference type="HOGENOM" id="CLU_027402_26_3_5"/>
<reference evidence="2 3" key="1">
    <citation type="submission" date="2013-09" db="EMBL/GenBank/DDBJ databases">
        <authorList>
            <consortium name="DOE Joint Genome Institute"/>
            <person name="Klenk H.-P."/>
            <person name="Huntemann M."/>
            <person name="Han J."/>
            <person name="Chen A."/>
            <person name="Kyrpides N."/>
            <person name="Mavromatis K."/>
            <person name="Markowitz V."/>
            <person name="Palaniappan K."/>
            <person name="Ivanova N."/>
            <person name="Schaumberg A."/>
            <person name="Pati A."/>
            <person name="Liolios K."/>
            <person name="Nordberg H.P."/>
            <person name="Cantor M.N."/>
            <person name="Hua S.X."/>
            <person name="Woyke T."/>
        </authorList>
    </citation>
    <scope>NUCLEOTIDE SEQUENCE [LARGE SCALE GENOMIC DNA]</scope>
    <source>
        <strain evidence="2 3">DSM 14336</strain>
    </source>
</reference>
<dbReference type="Proteomes" id="UP000018780">
    <property type="component" value="Chromosome"/>
</dbReference>
<dbReference type="AlphaFoldDB" id="V9VNT6"/>
<evidence type="ECO:0000313" key="3">
    <source>
        <dbReference type="Proteomes" id="UP000018780"/>
    </source>
</evidence>
<feature type="domain" description="Integrase catalytic" evidence="1">
    <location>
        <begin position="6"/>
        <end position="49"/>
    </location>
</feature>
<keyword evidence="3" id="KW-1185">Reference proteome</keyword>
<dbReference type="Gene3D" id="3.30.420.10">
    <property type="entry name" value="Ribonuclease H-like superfamily/Ribonuclease H"/>
    <property type="match status" value="1"/>
</dbReference>
<dbReference type="STRING" id="999552.METH_00405"/>
<dbReference type="EMBL" id="CP006773">
    <property type="protein sequence ID" value="AHC99358.1"/>
    <property type="molecule type" value="Genomic_DNA"/>
</dbReference>
<gene>
    <name evidence="2" type="ORF">METH_00405</name>
</gene>
<dbReference type="KEGG" id="lmd:METH_00405"/>
<dbReference type="GO" id="GO:0003676">
    <property type="term" value="F:nucleic acid binding"/>
    <property type="evidence" value="ECO:0007669"/>
    <property type="project" value="InterPro"/>
</dbReference>
<dbReference type="Pfam" id="PF13333">
    <property type="entry name" value="rve_2"/>
    <property type="match status" value="1"/>
</dbReference>
<sequence>MNRTIKDATVKRYNYESHDQLRSHLADFLNAYNNARRLMTLSGLTPYEYICTIWTSEPDSFLVNLIDQMPGPNT</sequence>
<dbReference type="InterPro" id="IPR036397">
    <property type="entry name" value="RNaseH_sf"/>
</dbReference>
<dbReference type="InterPro" id="IPR012337">
    <property type="entry name" value="RNaseH-like_sf"/>
</dbReference>
<evidence type="ECO:0000313" key="2">
    <source>
        <dbReference type="EMBL" id="AHC99358.1"/>
    </source>
</evidence>
<dbReference type="SUPFAM" id="SSF53098">
    <property type="entry name" value="Ribonuclease H-like"/>
    <property type="match status" value="1"/>
</dbReference>
<evidence type="ECO:0000259" key="1">
    <source>
        <dbReference type="Pfam" id="PF13333"/>
    </source>
</evidence>
<proteinExistence type="predicted"/>
<protein>
    <submittedName>
        <fullName evidence="2">Integrase</fullName>
    </submittedName>
</protein>
<accession>V9VNT6</accession>
<organism evidence="2 3">
    <name type="scientific">Leisingera methylohalidivorans DSM 14336</name>
    <dbReference type="NCBI Taxonomy" id="999552"/>
    <lineage>
        <taxon>Bacteria</taxon>
        <taxon>Pseudomonadati</taxon>
        <taxon>Pseudomonadota</taxon>
        <taxon>Alphaproteobacteria</taxon>
        <taxon>Rhodobacterales</taxon>
        <taxon>Roseobacteraceae</taxon>
        <taxon>Leisingera</taxon>
    </lineage>
</organism>
<name>V9VNT6_9RHOB</name>
<dbReference type="PATRIC" id="fig|999552.6.peg.76"/>